<protein>
    <submittedName>
        <fullName evidence="3">Uncharacterized protein</fullName>
    </submittedName>
</protein>
<accession>A0A9X1U085</accession>
<gene>
    <name evidence="3" type="ORF">L1O03_11430</name>
</gene>
<name>A0A9X1U085_9CORY</name>
<keyword evidence="4" id="KW-1185">Reference proteome</keyword>
<dbReference type="RefSeq" id="WP_236120131.1">
    <property type="nucleotide sequence ID" value="NZ_JAKGSI010000009.1"/>
</dbReference>
<proteinExistence type="predicted"/>
<evidence type="ECO:0000256" key="1">
    <source>
        <dbReference type="SAM" id="MobiDB-lite"/>
    </source>
</evidence>
<feature type="transmembrane region" description="Helical" evidence="2">
    <location>
        <begin position="67"/>
        <end position="91"/>
    </location>
</feature>
<evidence type="ECO:0000313" key="3">
    <source>
        <dbReference type="EMBL" id="MCF4007776.1"/>
    </source>
</evidence>
<keyword evidence="2" id="KW-1133">Transmembrane helix</keyword>
<organism evidence="3 4">
    <name type="scientific">Corynebacterium uropygiale</name>
    <dbReference type="NCBI Taxonomy" id="1775911"/>
    <lineage>
        <taxon>Bacteria</taxon>
        <taxon>Bacillati</taxon>
        <taxon>Actinomycetota</taxon>
        <taxon>Actinomycetes</taxon>
        <taxon>Mycobacteriales</taxon>
        <taxon>Corynebacteriaceae</taxon>
        <taxon>Corynebacterium</taxon>
    </lineage>
</organism>
<dbReference type="EMBL" id="JAKGSI010000009">
    <property type="protein sequence ID" value="MCF4007776.1"/>
    <property type="molecule type" value="Genomic_DNA"/>
</dbReference>
<evidence type="ECO:0000256" key="2">
    <source>
        <dbReference type="SAM" id="Phobius"/>
    </source>
</evidence>
<feature type="region of interest" description="Disordered" evidence="1">
    <location>
        <begin position="1"/>
        <end position="28"/>
    </location>
</feature>
<keyword evidence="2" id="KW-0812">Transmembrane</keyword>
<dbReference type="Proteomes" id="UP001139336">
    <property type="component" value="Unassembled WGS sequence"/>
</dbReference>
<reference evidence="3" key="1">
    <citation type="submission" date="2022-01" db="EMBL/GenBank/DDBJ databases">
        <title>Corynebacterium sp. nov isolated from isolated from the feces of the greater white-fronted geese (Anser albifrons) at Poyang Lake, PR China.</title>
        <authorList>
            <person name="Liu Q."/>
        </authorList>
    </citation>
    <scope>NUCLEOTIDE SEQUENCE</scope>
    <source>
        <strain evidence="3">JCM 32435</strain>
    </source>
</reference>
<keyword evidence="2" id="KW-0472">Membrane</keyword>
<sequence length="102" mass="10981">MMTTQAGEKDVFPVHGSGIGDRAGEESSGQQAPSWVAAVIMFLVGIVVVLVGLWASQYFAAPVTRWGYVPVMFVFKVIMMIGGGLMTSGFMRICSRLFSARS</sequence>
<comment type="caution">
    <text evidence="3">The sequence shown here is derived from an EMBL/GenBank/DDBJ whole genome shotgun (WGS) entry which is preliminary data.</text>
</comment>
<dbReference type="AlphaFoldDB" id="A0A9X1U085"/>
<feature type="transmembrane region" description="Helical" evidence="2">
    <location>
        <begin position="35"/>
        <end position="55"/>
    </location>
</feature>
<evidence type="ECO:0000313" key="4">
    <source>
        <dbReference type="Proteomes" id="UP001139336"/>
    </source>
</evidence>